<evidence type="ECO:0000259" key="3">
    <source>
        <dbReference type="Pfam" id="PF14372"/>
    </source>
</evidence>
<dbReference type="InterPro" id="IPR025525">
    <property type="entry name" value="hAT-like_transposase_RNase-H"/>
</dbReference>
<feature type="domain" description="hAT-like transposase RNase-H fold" evidence="3">
    <location>
        <begin position="137"/>
        <end position="240"/>
    </location>
</feature>
<sequence>MRCSAHILNLIVNEGLKELDESVIKVRNLVKYVKFSLARLAKFRTCVEKKKLQCALSLCLDVPTRWNSTYLMLNIVEKYQRAFELLQEDDGHIYNYLNENGLGRRGLGALDDDDDWNRVRTFVRLLQIFYDVTMRLSGSMYATSNLHFQEVSCIHTHLMAYCDSYDDLLSAMAFRMKLKYEKYWGDVQKINKLLFVGVILDPRYKIVTLEFWFKKIMGVEEGDKFIEILKVDIERLYRHYSDGLSSDEPRMGSEISDDYDYDSQSSGSTVGRERGSSNLLCILQEFHQSRASRNLLDCKNELERYYLEDVESPSSVFDILTWWKVNSTKFPIIARIARDVLAIPITTVASESAFNTGGRVLDPYRSSLAPKIVEALICA</sequence>
<dbReference type="Pfam" id="PF05699">
    <property type="entry name" value="Dimer_Tnp_hAT"/>
    <property type="match status" value="1"/>
</dbReference>
<evidence type="ECO:0000313" key="4">
    <source>
        <dbReference type="EMBL" id="KAB1213559.1"/>
    </source>
</evidence>
<dbReference type="GO" id="GO:0046983">
    <property type="term" value="F:protein dimerization activity"/>
    <property type="evidence" value="ECO:0007669"/>
    <property type="project" value="InterPro"/>
</dbReference>
<accession>A0A6A1VKX4</accession>
<dbReference type="EMBL" id="RXIC02000023">
    <property type="protein sequence ID" value="KAB1213559.1"/>
    <property type="molecule type" value="Genomic_DNA"/>
</dbReference>
<evidence type="ECO:0000256" key="1">
    <source>
        <dbReference type="SAM" id="MobiDB-lite"/>
    </source>
</evidence>
<dbReference type="AlphaFoldDB" id="A0A6A1VKX4"/>
<protein>
    <submittedName>
        <fullName evidence="4">Putative AC transposase</fullName>
    </submittedName>
</protein>
<evidence type="ECO:0000313" key="5">
    <source>
        <dbReference type="Proteomes" id="UP000516437"/>
    </source>
</evidence>
<evidence type="ECO:0000259" key="2">
    <source>
        <dbReference type="Pfam" id="PF05699"/>
    </source>
</evidence>
<name>A0A6A1VKX4_9ROSI</name>
<dbReference type="InterPro" id="IPR008906">
    <property type="entry name" value="HATC_C_dom"/>
</dbReference>
<gene>
    <name evidence="4" type="ORF">CJ030_MR5G010490</name>
</gene>
<organism evidence="4 5">
    <name type="scientific">Morella rubra</name>
    <name type="common">Chinese bayberry</name>
    <dbReference type="NCBI Taxonomy" id="262757"/>
    <lineage>
        <taxon>Eukaryota</taxon>
        <taxon>Viridiplantae</taxon>
        <taxon>Streptophyta</taxon>
        <taxon>Embryophyta</taxon>
        <taxon>Tracheophyta</taxon>
        <taxon>Spermatophyta</taxon>
        <taxon>Magnoliopsida</taxon>
        <taxon>eudicotyledons</taxon>
        <taxon>Gunneridae</taxon>
        <taxon>Pentapetalae</taxon>
        <taxon>rosids</taxon>
        <taxon>fabids</taxon>
        <taxon>Fagales</taxon>
        <taxon>Myricaceae</taxon>
        <taxon>Morella</taxon>
    </lineage>
</organism>
<dbReference type="Pfam" id="PF14372">
    <property type="entry name" value="hAT-like_RNase-H"/>
    <property type="match status" value="1"/>
</dbReference>
<dbReference type="Proteomes" id="UP000516437">
    <property type="component" value="Chromosome 5"/>
</dbReference>
<reference evidence="4 5" key="1">
    <citation type="journal article" date="2019" name="Plant Biotechnol. J.">
        <title>The red bayberry genome and genetic basis of sex determination.</title>
        <authorList>
            <person name="Jia H.M."/>
            <person name="Jia H.J."/>
            <person name="Cai Q.L."/>
            <person name="Wang Y."/>
            <person name="Zhao H.B."/>
            <person name="Yang W.F."/>
            <person name="Wang G.Y."/>
            <person name="Li Y.H."/>
            <person name="Zhan D.L."/>
            <person name="Shen Y.T."/>
            <person name="Niu Q.F."/>
            <person name="Chang L."/>
            <person name="Qiu J."/>
            <person name="Zhao L."/>
            <person name="Xie H.B."/>
            <person name="Fu W.Y."/>
            <person name="Jin J."/>
            <person name="Li X.W."/>
            <person name="Jiao Y."/>
            <person name="Zhou C.C."/>
            <person name="Tu T."/>
            <person name="Chai C.Y."/>
            <person name="Gao J.L."/>
            <person name="Fan L.J."/>
            <person name="van de Weg E."/>
            <person name="Wang J.Y."/>
            <person name="Gao Z.S."/>
        </authorList>
    </citation>
    <scope>NUCLEOTIDE SEQUENCE [LARGE SCALE GENOMIC DNA]</scope>
    <source>
        <tissue evidence="4">Leaves</tissue>
    </source>
</reference>
<proteinExistence type="predicted"/>
<dbReference type="OrthoDB" id="1718237at2759"/>
<dbReference type="GO" id="GO:0003677">
    <property type="term" value="F:DNA binding"/>
    <property type="evidence" value="ECO:0007669"/>
    <property type="project" value="InterPro"/>
</dbReference>
<keyword evidence="5" id="KW-1185">Reference proteome</keyword>
<dbReference type="PANTHER" id="PTHR23272:SF161">
    <property type="entry name" value="ZINC FINGER BED DOMAIN-CONTAINING PROTEIN RICESLEEPER 1-LIKE"/>
    <property type="match status" value="1"/>
</dbReference>
<comment type="caution">
    <text evidence="4">The sequence shown here is derived from an EMBL/GenBank/DDBJ whole genome shotgun (WGS) entry which is preliminary data.</text>
</comment>
<dbReference type="PANTHER" id="PTHR23272">
    <property type="entry name" value="BED FINGER-RELATED"/>
    <property type="match status" value="1"/>
</dbReference>
<dbReference type="SUPFAM" id="SSF53098">
    <property type="entry name" value="Ribonuclease H-like"/>
    <property type="match status" value="1"/>
</dbReference>
<dbReference type="InterPro" id="IPR012337">
    <property type="entry name" value="RNaseH-like_sf"/>
</dbReference>
<feature type="domain" description="HAT C-terminal dimerisation" evidence="2">
    <location>
        <begin position="301"/>
        <end position="379"/>
    </location>
</feature>
<feature type="region of interest" description="Disordered" evidence="1">
    <location>
        <begin position="245"/>
        <end position="273"/>
    </location>
</feature>